<reference evidence="1 4" key="2">
    <citation type="submission" date="2016-10" db="EMBL/GenBank/DDBJ databases">
        <title>Hydorgenophaga sp. LPB0072 isolated from gastropod.</title>
        <authorList>
            <person name="Kim E."/>
            <person name="Yi H."/>
        </authorList>
    </citation>
    <scope>NUCLEOTIDE SEQUENCE [LARGE SCALE GENOMIC DNA]</scope>
    <source>
        <strain evidence="1 4">LPB0072</strain>
    </source>
</reference>
<accession>A0A167HGP5</accession>
<evidence type="ECO:0000313" key="3">
    <source>
        <dbReference type="Proteomes" id="UP000185657"/>
    </source>
</evidence>
<evidence type="ECO:0000313" key="2">
    <source>
        <dbReference type="EMBL" id="OAD41173.1"/>
    </source>
</evidence>
<dbReference type="AlphaFoldDB" id="A0A167HGP5"/>
<dbReference type="EMBL" id="CP017476">
    <property type="protein sequence ID" value="AOW12227.1"/>
    <property type="molecule type" value="Genomic_DNA"/>
</dbReference>
<organism evidence="1 4">
    <name type="scientific">Hydrogenophaga crassostreae</name>
    <dbReference type="NCBI Taxonomy" id="1763535"/>
    <lineage>
        <taxon>Bacteria</taxon>
        <taxon>Pseudomonadati</taxon>
        <taxon>Pseudomonadota</taxon>
        <taxon>Betaproteobacteria</taxon>
        <taxon>Burkholderiales</taxon>
        <taxon>Comamonadaceae</taxon>
        <taxon>Hydrogenophaga</taxon>
    </lineage>
</organism>
<reference evidence="2 3" key="1">
    <citation type="submission" date="2016-02" db="EMBL/GenBank/DDBJ databases">
        <title>Draft genome sequence of Hydrogenophaga sp. LPB0072.</title>
        <authorList>
            <person name="Shin S.-K."/>
            <person name="Yi H."/>
        </authorList>
    </citation>
    <scope>NUCLEOTIDE SEQUENCE [LARGE SCALE GENOMIC DNA]</scope>
    <source>
        <strain evidence="2 3">LPB0072</strain>
    </source>
</reference>
<name>A0A167HGP5_9BURK</name>
<keyword evidence="3" id="KW-1185">Reference proteome</keyword>
<proteinExistence type="predicted"/>
<dbReference type="Proteomes" id="UP000185680">
    <property type="component" value="Chromosome"/>
</dbReference>
<dbReference type="KEGG" id="hyl:LPB072_04530"/>
<gene>
    <name evidence="1" type="ORF">LPB072_04530</name>
    <name evidence="2" type="ORF">LPB72_14780</name>
</gene>
<dbReference type="RefSeq" id="WP_066092173.1">
    <property type="nucleotide sequence ID" value="NZ_LVWD01000026.1"/>
</dbReference>
<dbReference type="Proteomes" id="UP000185657">
    <property type="component" value="Unassembled WGS sequence"/>
</dbReference>
<protein>
    <submittedName>
        <fullName evidence="1">Uncharacterized protein</fullName>
    </submittedName>
</protein>
<evidence type="ECO:0000313" key="1">
    <source>
        <dbReference type="EMBL" id="AOW12227.1"/>
    </source>
</evidence>
<sequence>MIRVEAAAAPTATKTAALPVKTHTSGLQELAAHQMHGIQRAQASGQPPLCRIESAPDPLLHPVGEVTMAPALRRAVYLILHAASR</sequence>
<evidence type="ECO:0000313" key="4">
    <source>
        <dbReference type="Proteomes" id="UP000185680"/>
    </source>
</evidence>
<dbReference type="EMBL" id="LVWD01000026">
    <property type="protein sequence ID" value="OAD41173.1"/>
    <property type="molecule type" value="Genomic_DNA"/>
</dbReference>